<evidence type="ECO:0000259" key="1">
    <source>
        <dbReference type="Pfam" id="PF16747"/>
    </source>
</evidence>
<dbReference type="EMBL" id="KU935715">
    <property type="protein sequence ID" value="AND75352.1"/>
    <property type="molecule type" value="Genomic_DNA"/>
</dbReference>
<accession>A0A172Q0H1</accession>
<sequence length="146" mass="16589">MKYFYILALMACSLFTTIQANAELVQSDIELMTAEKSWYKVGETSTDKYYVNPKAIVEIRPLVYSVPAIVHIQSSTNDFASDGDVLLIYNIYSCVLRKSAIVRYVQFTKDAKYVRDANSSSIKWQQITKNSFDDVILSKVCKTVSI</sequence>
<name>A0A172Q0H1_9CAUD</name>
<dbReference type="InterPro" id="IPR031939">
    <property type="entry name" value="Adhesin_E-like"/>
</dbReference>
<dbReference type="Proteomes" id="UP000225947">
    <property type="component" value="Segment"/>
</dbReference>
<evidence type="ECO:0000313" key="2">
    <source>
        <dbReference type="EMBL" id="AND75352.1"/>
    </source>
</evidence>
<protein>
    <recommendedName>
        <fullName evidence="1">Surface-adhesin protein E-like domain-containing protein</fullName>
    </recommendedName>
</protein>
<feature type="domain" description="Surface-adhesin protein E-like" evidence="1">
    <location>
        <begin position="38"/>
        <end position="142"/>
    </location>
</feature>
<organism evidence="2 3">
    <name type="scientific">Acinetobacter phage vB_AbaM_ME3</name>
    <dbReference type="NCBI Taxonomy" id="1837876"/>
    <lineage>
        <taxon>Viruses</taxon>
        <taxon>Duplodnaviria</taxon>
        <taxon>Heunggongvirae</taxon>
        <taxon>Uroviricota</taxon>
        <taxon>Caudoviricetes</taxon>
        <taxon>Metrivirus</taxon>
        <taxon>Metrivirus ME3</taxon>
    </lineage>
</organism>
<evidence type="ECO:0000313" key="3">
    <source>
        <dbReference type="Proteomes" id="UP000225947"/>
    </source>
</evidence>
<reference evidence="3" key="1">
    <citation type="submission" date="2016-03" db="EMBL/GenBank/DDBJ databases">
        <title>Characterization of Acinetobacter baumannii phage vB_AbaM_ME3.</title>
        <authorList>
            <person name="Buttimer C.T.H."/>
            <person name="Elbreki M."/>
            <person name="Coffey A."/>
        </authorList>
    </citation>
    <scope>NUCLEOTIDE SEQUENCE [LARGE SCALE GENOMIC DNA]</scope>
</reference>
<dbReference type="Pfam" id="PF16747">
    <property type="entry name" value="Adhesin_E"/>
    <property type="match status" value="1"/>
</dbReference>
<keyword evidence="3" id="KW-1185">Reference proteome</keyword>
<gene>
    <name evidence="2" type="ORF">ME3_191</name>
</gene>
<proteinExistence type="predicted"/>